<dbReference type="InterPro" id="IPR036465">
    <property type="entry name" value="vWFA_dom_sf"/>
</dbReference>
<dbReference type="InterPro" id="IPR013783">
    <property type="entry name" value="Ig-like_fold"/>
</dbReference>
<proteinExistence type="predicted"/>
<dbReference type="KEGG" id="pden:F1C79_04155"/>
<dbReference type="RefSeq" id="WP_151186564.1">
    <property type="nucleotide sequence ID" value="NZ_CP043626.1"/>
</dbReference>
<gene>
    <name evidence="2" type="ORF">F1C79_04155</name>
</gene>
<evidence type="ECO:0000259" key="1">
    <source>
        <dbReference type="Pfam" id="PF19077"/>
    </source>
</evidence>
<protein>
    <submittedName>
        <fullName evidence="2">Ig-like domain-containing protein</fullName>
    </submittedName>
</protein>
<feature type="domain" description="Bacterial Ig-like" evidence="1">
    <location>
        <begin position="584"/>
        <end position="668"/>
    </location>
</feature>
<dbReference type="InterPro" id="IPR049826">
    <property type="entry name" value="Ig-like_ice"/>
</dbReference>
<dbReference type="Gene3D" id="3.40.50.410">
    <property type="entry name" value="von Willebrand factor, type A domain"/>
    <property type="match status" value="1"/>
</dbReference>
<dbReference type="EMBL" id="CP043626">
    <property type="protein sequence ID" value="QEY70901.1"/>
    <property type="molecule type" value="Genomic_DNA"/>
</dbReference>
<dbReference type="Pfam" id="PF19077">
    <property type="entry name" value="Big_13"/>
    <property type="match status" value="2"/>
</dbReference>
<dbReference type="AlphaFoldDB" id="A0A9X7MXJ7"/>
<dbReference type="SUPFAM" id="SSF53300">
    <property type="entry name" value="vWA-like"/>
    <property type="match status" value="1"/>
</dbReference>
<dbReference type="OrthoDB" id="8481600at2"/>
<dbReference type="NCBIfam" id="NF033510">
    <property type="entry name" value="Ca_tandemer"/>
    <property type="match status" value="6"/>
</dbReference>
<feature type="domain" description="Bacterial Ig-like" evidence="1">
    <location>
        <begin position="296"/>
        <end position="368"/>
    </location>
</feature>
<dbReference type="Gene3D" id="2.60.40.10">
    <property type="entry name" value="Immunoglobulins"/>
    <property type="match status" value="6"/>
</dbReference>
<organism evidence="2 3">
    <name type="scientific">Pseudomonas denitrificans</name>
    <dbReference type="NCBI Taxonomy" id="43306"/>
    <lineage>
        <taxon>Bacteria</taxon>
        <taxon>Pseudomonadati</taxon>
        <taxon>Pseudomonadota</taxon>
        <taxon>Gammaproteobacteria</taxon>
        <taxon>Pseudomonadales</taxon>
        <taxon>Pseudomonadaceae</taxon>
        <taxon>Halopseudomonas</taxon>
    </lineage>
</organism>
<keyword evidence="3" id="KW-1185">Reference proteome</keyword>
<evidence type="ECO:0000313" key="3">
    <source>
        <dbReference type="Proteomes" id="UP000326659"/>
    </source>
</evidence>
<dbReference type="Proteomes" id="UP000326659">
    <property type="component" value="Chromosome"/>
</dbReference>
<dbReference type="InterPro" id="IPR044016">
    <property type="entry name" value="Big_13"/>
</dbReference>
<dbReference type="NCBIfam" id="NF012196">
    <property type="entry name" value="Ig_like_ice"/>
    <property type="match status" value="3"/>
</dbReference>
<evidence type="ECO:0000313" key="2">
    <source>
        <dbReference type="EMBL" id="QEY70901.1"/>
    </source>
</evidence>
<accession>A0A9X7MXJ7</accession>
<name>A0A9X7MXJ7_PSEDE</name>
<sequence length="1144" mass="119236">MGFIGLNSVKMALMEMVSVSLRSGSAVTFNLIEMKDTAKDLGSFKFSSPADPDYNKLLNVINGFMASGNSNYEASLKMALANLQKEASAGMVENKQVFFISNGSAAPYTTHVPSAATLKAWHAFMDKPSATHEPIPVTTFRIGAGIGDYYLSQITTSATIEEPSAQKIAETMLGTVTARDTQLIVDPVTSDNVVNLADSKAAQTVSGKVVGIFQAGDVVKVDLHGTLYSTTVNAKGEWSVSVPGGELAAGTSIHASIVAHSKAGAAGTITQDHAYSVDLVAPTAPDAWIDPAAAGVNKPTIEGKTEPGAVVTVTFPTGETINVTADKNGDWAVTPVQAMSAGNNDIILIVRDAAGNPSSSKTLLVLVDVLAPEVPGLATVIDQDTAHPLISGVGAEKDVIIHVFSGATQLGSVVAGDDGSWSFKVPAAMAFSNGEHSITLRAEGPTGKLSDLSEPYTITISAVEPGATELTIATVAGDDIVNLPESKTEQTVSGKVRGVFQVGDQVTFTLNGHDYSATVGADGKWSVSVAGGDLVANDLHAITATVIAHGEAGKVNTVTEVHAYEVNLDTPAKPSIEQVYDGQGSIQGSVAKGGATDDAAPVLSGKAEAGSTVTLYDNGSKLGATTADKDGKWSFTPVTNLSEGSHAFTVEATNAMGNTSVKSDPFNVITDYTGPNANSTFLSIDAITGDDFISVGEAKANVAISGKVSGDFTAGDLVSVTVDGTQYNAKVAADGSWSTSVPGSKLVADGSQSIVATLVAHDAAGNAGTITASPHGYTVEEPELVITIDSMSKDSSTDLAHSVDFITADGTAGRGVYGSLSKELLEYETVQVSFDKGATWTNAVVSGQNWVAVDTKAHSANWTIQARVFANISPPLELAFASQDVTYLAPQVASPTITGIPDSIGGYTLAKAADGSDVNVSLANTGARAGDTVHIIWGNTTYDQVLTAADIAKGSVTANVPAVQTLSQGVSYSFGVTAQIVTDEGQISNPSSVFALNQTRTEIHYETRYRTETQTQTKSVTYCDNFDSEIGYSGSFYSRTGHFTVNSIGSVAVISDRSHGGDLYIGRTSDPYGGAKSAAIFTFDNLVTSFSYDYWGVEQYGNNGSLLQVYDTNGRLIHTRNNQENYWFEHRVSYTPRQVPILAR</sequence>
<reference evidence="2 3" key="1">
    <citation type="submission" date="2019-09" db="EMBL/GenBank/DDBJ databases">
        <title>Prosopis cineraria nodule microbiome.</title>
        <authorList>
            <person name="Chaluvadi S.R."/>
            <person name="Ali R."/>
            <person name="Wang X."/>
        </authorList>
    </citation>
    <scope>NUCLEOTIDE SEQUENCE [LARGE SCALE GENOMIC DNA]</scope>
    <source>
        <strain evidence="2 3">BG1</strain>
    </source>
</reference>